<protein>
    <submittedName>
        <fullName evidence="1">Uncharacterized protein</fullName>
    </submittedName>
</protein>
<dbReference type="EMBL" id="CM017880">
    <property type="protein sequence ID" value="KAG1361185.1"/>
    <property type="molecule type" value="Genomic_DNA"/>
</dbReference>
<reference evidence="1" key="2">
    <citation type="submission" date="2019-07" db="EMBL/GenBank/DDBJ databases">
        <authorList>
            <person name="Yang Y."/>
            <person name="Bocs S."/>
            <person name="Baudouin L."/>
        </authorList>
    </citation>
    <scope>NUCLEOTIDE SEQUENCE</scope>
    <source>
        <tissue evidence="1">Spear leaf of Hainan Tall coconut</tissue>
    </source>
</reference>
<accession>A0A8K0N7C2</accession>
<gene>
    <name evidence="1" type="ORF">COCNU_09G006480</name>
</gene>
<evidence type="ECO:0000313" key="1">
    <source>
        <dbReference type="EMBL" id="KAG1361185.1"/>
    </source>
</evidence>
<evidence type="ECO:0000313" key="2">
    <source>
        <dbReference type="Proteomes" id="UP000797356"/>
    </source>
</evidence>
<name>A0A8K0N7C2_COCNU</name>
<dbReference type="AlphaFoldDB" id="A0A8K0N7C2"/>
<reference evidence="1" key="1">
    <citation type="journal article" date="2017" name="Gigascience">
        <title>The genome draft of coconut (Cocos nucifera).</title>
        <authorList>
            <person name="Xiao Y."/>
            <person name="Xu P."/>
            <person name="Fan H."/>
            <person name="Baudouin L."/>
            <person name="Xia W."/>
            <person name="Bocs S."/>
            <person name="Xu J."/>
            <person name="Li Q."/>
            <person name="Guo A."/>
            <person name="Zhou L."/>
            <person name="Li J."/>
            <person name="Wu Y."/>
            <person name="Ma Z."/>
            <person name="Armero A."/>
            <person name="Issali A.E."/>
            <person name="Liu N."/>
            <person name="Peng M."/>
            <person name="Yang Y."/>
        </authorList>
    </citation>
    <scope>NUCLEOTIDE SEQUENCE</scope>
    <source>
        <tissue evidence="1">Spear leaf of Hainan Tall coconut</tissue>
    </source>
</reference>
<comment type="caution">
    <text evidence="1">The sequence shown here is derived from an EMBL/GenBank/DDBJ whole genome shotgun (WGS) entry which is preliminary data.</text>
</comment>
<sequence length="67" mass="7765">MSFRVNGKLIKYIIKDELPSCIRKKIGEKESMTDASKLLTKSQVAFQLAMTSEICTNKFYISVDFYY</sequence>
<proteinExistence type="predicted"/>
<dbReference type="Proteomes" id="UP000797356">
    <property type="component" value="Chromosome 9"/>
</dbReference>
<keyword evidence="2" id="KW-1185">Reference proteome</keyword>
<organism evidence="1 2">
    <name type="scientific">Cocos nucifera</name>
    <name type="common">Coconut palm</name>
    <dbReference type="NCBI Taxonomy" id="13894"/>
    <lineage>
        <taxon>Eukaryota</taxon>
        <taxon>Viridiplantae</taxon>
        <taxon>Streptophyta</taxon>
        <taxon>Embryophyta</taxon>
        <taxon>Tracheophyta</taxon>
        <taxon>Spermatophyta</taxon>
        <taxon>Magnoliopsida</taxon>
        <taxon>Liliopsida</taxon>
        <taxon>Arecaceae</taxon>
        <taxon>Arecoideae</taxon>
        <taxon>Cocoseae</taxon>
        <taxon>Attaleinae</taxon>
        <taxon>Cocos</taxon>
    </lineage>
</organism>